<comment type="caution">
    <text evidence="5">The sequence shown here is derived from an EMBL/GenBank/DDBJ whole genome shotgun (WGS) entry which is preliminary data.</text>
</comment>
<keyword evidence="3" id="KW-0170">Cobalt</keyword>
<evidence type="ECO:0000313" key="6">
    <source>
        <dbReference type="Proteomes" id="UP001143674"/>
    </source>
</evidence>
<sequence>MPADAIAAALQPSDEVLQLIRTLVAFDTVSRHSNLGLIEWVRDRLRAQGAACRLTYDATGGKANLFATLSPGRKPGLVLSGHTDVVPVDGQPWETDPFDAQIRDGRLYGRGTADMKSFIAVALATVPDFMAAEGHASFHLSLSYDEEIGCVGVRGLLRDLEANGIRPAGCIVGEPTSMRAVVAHKGKREYRCCVRGKEAHSALVPQGVNAIEFAALLIAHIRSLGARMAAEEPHDAAFAVPHTTLNTGTIQGGIATNVVPRDCEFTFDFRYLPGTDPDWLFSQVEHYAREVLLPQMRAIASEADIGFTIKANTPGLSIAPSHELVALAQALADSRGTPPGKVDYGTEAGLFSRAGIPTVVCGPGNIEQAHKPNEYIALSQVAQCEAFMRRLAQRQPQLQPA</sequence>
<keyword evidence="1" id="KW-0479">Metal-binding</keyword>
<dbReference type="NCBIfam" id="NF005710">
    <property type="entry name" value="PRK07522.1"/>
    <property type="match status" value="1"/>
</dbReference>
<name>A0AAE3NEL6_RALSL</name>
<dbReference type="EC" id="3.5.1.16" evidence="5"/>
<dbReference type="InterPro" id="IPR036264">
    <property type="entry name" value="Bact_exopeptidase_dim_dom"/>
</dbReference>
<feature type="domain" description="Peptidase M20 dimerisation" evidence="4">
    <location>
        <begin position="182"/>
        <end position="292"/>
    </location>
</feature>
<dbReference type="GO" id="GO:0006526">
    <property type="term" value="P:L-arginine biosynthetic process"/>
    <property type="evidence" value="ECO:0007669"/>
    <property type="project" value="InterPro"/>
</dbReference>
<dbReference type="Pfam" id="PF07687">
    <property type="entry name" value="M20_dimer"/>
    <property type="match status" value="1"/>
</dbReference>
<evidence type="ECO:0000313" key="5">
    <source>
        <dbReference type="EMBL" id="MDB0520988.1"/>
    </source>
</evidence>
<evidence type="ECO:0000256" key="2">
    <source>
        <dbReference type="ARBA" id="ARBA00022801"/>
    </source>
</evidence>
<dbReference type="Proteomes" id="UP001143674">
    <property type="component" value="Unassembled WGS sequence"/>
</dbReference>
<dbReference type="Gene3D" id="3.40.630.10">
    <property type="entry name" value="Zn peptidases"/>
    <property type="match status" value="1"/>
</dbReference>
<dbReference type="InterPro" id="IPR050072">
    <property type="entry name" value="Peptidase_M20A"/>
</dbReference>
<dbReference type="PANTHER" id="PTHR43808">
    <property type="entry name" value="ACETYLORNITHINE DEACETYLASE"/>
    <property type="match status" value="1"/>
</dbReference>
<reference evidence="5" key="1">
    <citation type="submission" date="2021-09" db="EMBL/GenBank/DDBJ databases">
        <title>Genomic analysis of Ralstonia spp.</title>
        <authorList>
            <person name="Aburjaile F."/>
            <person name="Ariute J.C."/>
            <person name="Pais A.K.L."/>
            <person name="Albuquerque G.M.R."/>
            <person name="Silva A.M.F."/>
            <person name="Brenig B."/>
            <person name="Azevedo V."/>
            <person name="Matiuzzi M."/>
            <person name="Ramos R."/>
            <person name="Goes-Neto A."/>
            <person name="Soares S."/>
            <person name="Iseppon A.M.B."/>
            <person name="Souza E."/>
            <person name="Gama M."/>
        </authorList>
    </citation>
    <scope>NUCLEOTIDE SEQUENCE</scope>
    <source>
        <strain evidence="5">B4</strain>
    </source>
</reference>
<dbReference type="SUPFAM" id="SSF55031">
    <property type="entry name" value="Bacterial exopeptidase dimerisation domain"/>
    <property type="match status" value="1"/>
</dbReference>
<keyword evidence="2 5" id="KW-0378">Hydrolase</keyword>
<accession>A0AAE3NEL6</accession>
<dbReference type="GO" id="GO:0008777">
    <property type="term" value="F:acetylornithine deacetylase activity"/>
    <property type="evidence" value="ECO:0007669"/>
    <property type="project" value="UniProtKB-EC"/>
</dbReference>
<dbReference type="CDD" id="cd03894">
    <property type="entry name" value="M20_ArgE"/>
    <property type="match status" value="1"/>
</dbReference>
<dbReference type="InterPro" id="IPR011650">
    <property type="entry name" value="Peptidase_M20_dimer"/>
</dbReference>
<dbReference type="SUPFAM" id="SSF53187">
    <property type="entry name" value="Zn-dependent exopeptidases"/>
    <property type="match status" value="1"/>
</dbReference>
<dbReference type="InterPro" id="IPR010169">
    <property type="entry name" value="AcOrn-deacetyl"/>
</dbReference>
<evidence type="ECO:0000256" key="3">
    <source>
        <dbReference type="ARBA" id="ARBA00023285"/>
    </source>
</evidence>
<proteinExistence type="predicted"/>
<dbReference type="PANTHER" id="PTHR43808:SF31">
    <property type="entry name" value="N-ACETYL-L-CITRULLINE DEACETYLASE"/>
    <property type="match status" value="1"/>
</dbReference>
<dbReference type="Pfam" id="PF01546">
    <property type="entry name" value="Peptidase_M20"/>
    <property type="match status" value="1"/>
</dbReference>
<dbReference type="Gene3D" id="3.30.70.360">
    <property type="match status" value="1"/>
</dbReference>
<dbReference type="InterPro" id="IPR002933">
    <property type="entry name" value="Peptidase_M20"/>
</dbReference>
<dbReference type="EMBL" id="JAIVEX010000003">
    <property type="protein sequence ID" value="MDB0520988.1"/>
    <property type="molecule type" value="Genomic_DNA"/>
</dbReference>
<dbReference type="GO" id="GO:0046872">
    <property type="term" value="F:metal ion binding"/>
    <property type="evidence" value="ECO:0007669"/>
    <property type="project" value="UniProtKB-KW"/>
</dbReference>
<dbReference type="NCBIfam" id="TIGR01892">
    <property type="entry name" value="AcOrn-deacetyl"/>
    <property type="match status" value="1"/>
</dbReference>
<organism evidence="5 6">
    <name type="scientific">Ralstonia solanacearum</name>
    <name type="common">Pseudomonas solanacearum</name>
    <dbReference type="NCBI Taxonomy" id="305"/>
    <lineage>
        <taxon>Bacteria</taxon>
        <taxon>Pseudomonadati</taxon>
        <taxon>Pseudomonadota</taxon>
        <taxon>Betaproteobacteria</taxon>
        <taxon>Burkholderiales</taxon>
        <taxon>Burkholderiaceae</taxon>
        <taxon>Ralstonia</taxon>
        <taxon>Ralstonia solanacearum species complex</taxon>
    </lineage>
</organism>
<protein>
    <submittedName>
        <fullName evidence="5">Acetylornithine deacetylase</fullName>
        <ecNumber evidence="5">3.5.1.16</ecNumber>
    </submittedName>
</protein>
<evidence type="ECO:0000256" key="1">
    <source>
        <dbReference type="ARBA" id="ARBA00022723"/>
    </source>
</evidence>
<dbReference type="RefSeq" id="WP_055334307.1">
    <property type="nucleotide sequence ID" value="NZ_CDQJ01000001.1"/>
</dbReference>
<gene>
    <name evidence="5" type="primary">argE</name>
    <name evidence="5" type="ORF">LBW55_05115</name>
</gene>
<dbReference type="AlphaFoldDB" id="A0AAE3NEL6"/>
<evidence type="ECO:0000259" key="4">
    <source>
        <dbReference type="Pfam" id="PF07687"/>
    </source>
</evidence>